<keyword evidence="2" id="KW-1185">Reference proteome</keyword>
<dbReference type="Proteomes" id="UP000041254">
    <property type="component" value="Unassembled WGS sequence"/>
</dbReference>
<evidence type="ECO:0000313" key="2">
    <source>
        <dbReference type="Proteomes" id="UP000041254"/>
    </source>
</evidence>
<dbReference type="PhylomeDB" id="A0A0G4FNI6"/>
<reference evidence="1 2" key="1">
    <citation type="submission" date="2014-11" db="EMBL/GenBank/DDBJ databases">
        <authorList>
            <person name="Zhu J."/>
            <person name="Qi W."/>
            <person name="Song R."/>
        </authorList>
    </citation>
    <scope>NUCLEOTIDE SEQUENCE [LARGE SCALE GENOMIC DNA]</scope>
</reference>
<evidence type="ECO:0000313" key="1">
    <source>
        <dbReference type="EMBL" id="CEM15596.1"/>
    </source>
</evidence>
<accession>A0A0G4FNI6</accession>
<organism evidence="1 2">
    <name type="scientific">Vitrella brassicaformis (strain CCMP3155)</name>
    <dbReference type="NCBI Taxonomy" id="1169540"/>
    <lineage>
        <taxon>Eukaryota</taxon>
        <taxon>Sar</taxon>
        <taxon>Alveolata</taxon>
        <taxon>Colpodellida</taxon>
        <taxon>Vitrellaceae</taxon>
        <taxon>Vitrella</taxon>
    </lineage>
</organism>
<dbReference type="AlphaFoldDB" id="A0A0G4FNI6"/>
<dbReference type="EMBL" id="CDMY01000466">
    <property type="protein sequence ID" value="CEM15596.1"/>
    <property type="molecule type" value="Genomic_DNA"/>
</dbReference>
<dbReference type="VEuPathDB" id="CryptoDB:Vbra_15822"/>
<dbReference type="InParanoid" id="A0A0G4FNI6"/>
<protein>
    <submittedName>
        <fullName evidence="1">Uncharacterized protein</fullName>
    </submittedName>
</protein>
<name>A0A0G4FNI6_VITBC</name>
<sequence length="152" mass="17157">MRLRGCGSDIVKVVGLHSGLCRWYVADDQSDSVAAEFNSAEFNKLKSRSDLMPFLRSPEADFKEFWAGIYYRLSKSARQGDATGGGGDERYQRLLTGPIEDHTTIDCTWEREGDEQHRVIMLKGTKEGDTVAAHLWLNNMLNNGYITLYTTD</sequence>
<proteinExistence type="predicted"/>
<gene>
    <name evidence="1" type="ORF">Vbra_15822</name>
</gene>